<reference evidence="2 3" key="1">
    <citation type="submission" date="2024-04" db="EMBL/GenBank/DDBJ databases">
        <authorList>
            <person name="Fracassetti M."/>
        </authorList>
    </citation>
    <scope>NUCLEOTIDE SEQUENCE [LARGE SCALE GENOMIC DNA]</scope>
</reference>
<evidence type="ECO:0000313" key="2">
    <source>
        <dbReference type="EMBL" id="CAL1376362.1"/>
    </source>
</evidence>
<name>A0AAV2DS34_9ROSI</name>
<sequence>MAGFDFNDARPLPFLSAPASPRRFGDLTLSAPTSPGRVADFYRSFENFSEYDGGGVPFHWEEIPGTLKSPKKLPSSKSSPKAPNESFSFSGRLLRLTEQLTGNRPVGCRLTEASLRSVGGKHIVYLG</sequence>
<gene>
    <name evidence="2" type="ORF">LTRI10_LOCUS18098</name>
</gene>
<organism evidence="2 3">
    <name type="scientific">Linum trigynum</name>
    <dbReference type="NCBI Taxonomy" id="586398"/>
    <lineage>
        <taxon>Eukaryota</taxon>
        <taxon>Viridiplantae</taxon>
        <taxon>Streptophyta</taxon>
        <taxon>Embryophyta</taxon>
        <taxon>Tracheophyta</taxon>
        <taxon>Spermatophyta</taxon>
        <taxon>Magnoliopsida</taxon>
        <taxon>eudicotyledons</taxon>
        <taxon>Gunneridae</taxon>
        <taxon>Pentapetalae</taxon>
        <taxon>rosids</taxon>
        <taxon>fabids</taxon>
        <taxon>Malpighiales</taxon>
        <taxon>Linaceae</taxon>
        <taxon>Linum</taxon>
    </lineage>
</organism>
<feature type="compositionally biased region" description="Low complexity" evidence="1">
    <location>
        <begin position="72"/>
        <end position="81"/>
    </location>
</feature>
<evidence type="ECO:0000256" key="1">
    <source>
        <dbReference type="SAM" id="MobiDB-lite"/>
    </source>
</evidence>
<proteinExistence type="predicted"/>
<protein>
    <submittedName>
        <fullName evidence="2">Uncharacterized protein</fullName>
    </submittedName>
</protein>
<feature type="region of interest" description="Disordered" evidence="1">
    <location>
        <begin position="67"/>
        <end position="86"/>
    </location>
</feature>
<dbReference type="EMBL" id="OZ034816">
    <property type="protein sequence ID" value="CAL1376362.1"/>
    <property type="molecule type" value="Genomic_DNA"/>
</dbReference>
<evidence type="ECO:0000313" key="3">
    <source>
        <dbReference type="Proteomes" id="UP001497516"/>
    </source>
</evidence>
<keyword evidence="3" id="KW-1185">Reference proteome</keyword>
<dbReference type="Proteomes" id="UP001497516">
    <property type="component" value="Chromosome 3"/>
</dbReference>
<accession>A0AAV2DS34</accession>
<dbReference type="AlphaFoldDB" id="A0AAV2DS34"/>